<dbReference type="PIRSF" id="PIRSF006603">
    <property type="entry name" value="DinF"/>
    <property type="match status" value="1"/>
</dbReference>
<evidence type="ECO:0000256" key="4">
    <source>
        <dbReference type="ARBA" id="ARBA00022692"/>
    </source>
</evidence>
<dbReference type="PANTHER" id="PTHR43549:SF3">
    <property type="entry name" value="MULTIDRUG RESISTANCE PROTEIN YPNP-RELATED"/>
    <property type="match status" value="1"/>
</dbReference>
<dbReference type="PANTHER" id="PTHR43549">
    <property type="entry name" value="MULTIDRUG RESISTANCE PROTEIN YPNP-RELATED"/>
    <property type="match status" value="1"/>
</dbReference>
<proteinExistence type="predicted"/>
<keyword evidence="3" id="KW-1003">Cell membrane</keyword>
<evidence type="ECO:0000313" key="8">
    <source>
        <dbReference type="EMBL" id="MFC3173173.1"/>
    </source>
</evidence>
<keyword evidence="6 7" id="KW-0472">Membrane</keyword>
<accession>A0ABV7IQN0</accession>
<evidence type="ECO:0000256" key="7">
    <source>
        <dbReference type="SAM" id="Phobius"/>
    </source>
</evidence>
<comment type="subcellular location">
    <subcellularLocation>
        <location evidence="1">Cell inner membrane</location>
        <topology evidence="1">Multi-pass membrane protein</topology>
    </subcellularLocation>
</comment>
<dbReference type="InterPro" id="IPR002528">
    <property type="entry name" value="MATE_fam"/>
</dbReference>
<comment type="caution">
    <text evidence="8">The sequence shown here is derived from an EMBL/GenBank/DDBJ whole genome shotgun (WGS) entry which is preliminary data.</text>
</comment>
<feature type="transmembrane region" description="Helical" evidence="7">
    <location>
        <begin position="345"/>
        <end position="366"/>
    </location>
</feature>
<dbReference type="InterPro" id="IPR052031">
    <property type="entry name" value="Membrane_Transporter-Flippase"/>
</dbReference>
<dbReference type="EMBL" id="JBHRTQ010000003">
    <property type="protein sequence ID" value="MFC3173173.1"/>
    <property type="molecule type" value="Genomic_DNA"/>
</dbReference>
<name>A0ABV7IQN0_9SPHN</name>
<dbReference type="InterPro" id="IPR048279">
    <property type="entry name" value="MdtK-like"/>
</dbReference>
<feature type="transmembrane region" description="Helical" evidence="7">
    <location>
        <begin position="207"/>
        <end position="232"/>
    </location>
</feature>
<evidence type="ECO:0000256" key="6">
    <source>
        <dbReference type="ARBA" id="ARBA00023136"/>
    </source>
</evidence>
<dbReference type="Pfam" id="PF01554">
    <property type="entry name" value="MatE"/>
    <property type="match status" value="2"/>
</dbReference>
<dbReference type="Proteomes" id="UP001595604">
    <property type="component" value="Unassembled WGS sequence"/>
</dbReference>
<dbReference type="NCBIfam" id="TIGR00797">
    <property type="entry name" value="matE"/>
    <property type="match status" value="1"/>
</dbReference>
<feature type="transmembrane region" description="Helical" evidence="7">
    <location>
        <begin position="436"/>
        <end position="455"/>
    </location>
</feature>
<evidence type="ECO:0000256" key="2">
    <source>
        <dbReference type="ARBA" id="ARBA00022448"/>
    </source>
</evidence>
<organism evidence="8 9">
    <name type="scientific">Novosphingobium bradum</name>
    <dbReference type="NCBI Taxonomy" id="1737444"/>
    <lineage>
        <taxon>Bacteria</taxon>
        <taxon>Pseudomonadati</taxon>
        <taxon>Pseudomonadota</taxon>
        <taxon>Alphaproteobacteria</taxon>
        <taxon>Sphingomonadales</taxon>
        <taxon>Sphingomonadaceae</taxon>
        <taxon>Novosphingobium</taxon>
    </lineage>
</organism>
<evidence type="ECO:0000256" key="1">
    <source>
        <dbReference type="ARBA" id="ARBA00004429"/>
    </source>
</evidence>
<dbReference type="RefSeq" id="WP_379508564.1">
    <property type="nucleotide sequence ID" value="NZ_JBHRTQ010000003.1"/>
</dbReference>
<evidence type="ECO:0000313" key="9">
    <source>
        <dbReference type="Proteomes" id="UP001595604"/>
    </source>
</evidence>
<feature type="transmembrane region" description="Helical" evidence="7">
    <location>
        <begin position="148"/>
        <end position="168"/>
    </location>
</feature>
<feature type="transmembrane region" description="Helical" evidence="7">
    <location>
        <begin position="20"/>
        <end position="42"/>
    </location>
</feature>
<keyword evidence="5 7" id="KW-1133">Transmembrane helix</keyword>
<feature type="transmembrane region" description="Helical" evidence="7">
    <location>
        <begin position="378"/>
        <end position="402"/>
    </location>
</feature>
<keyword evidence="4 7" id="KW-0812">Transmembrane</keyword>
<feature type="transmembrane region" description="Helical" evidence="7">
    <location>
        <begin position="409"/>
        <end position="430"/>
    </location>
</feature>
<keyword evidence="9" id="KW-1185">Reference proteome</keyword>
<protein>
    <submittedName>
        <fullName evidence="8">MATE family efflux transporter</fullName>
    </submittedName>
</protein>
<sequence length="476" mass="49911">MSGPGGKAGGGKARGRRGDLTSGPILPTLIAFSVSTLLSSLLQTFNQSISLIWIGRLLGESALAATTNGNTVMSLLFTVLTGFSMATMIRIGFHFGAGNERAARRTFGCGIGWALGVSMVLAAAGVVFTPRLLHLLGTPPAAHDQAVHYLRVLFLTLPLTGLSSTVAMASRGAGDSRSSLYGTVVTLVTSVVLNPLLILGAGPLPRFGLPGAALASGLANLAGICVMGVVIWRPGAPLRIPAYALRWFLPSRTELAYLLRNGMPISLHLLLAVGAQLVMIGLVNREGLNFTAAFGVSMQIWNYMQSPSFAISAGLTAMASQAIGAGDHARVGEITRTGMMVNTSVAAVLAMTILVLIRPILALFFGHGSPAIPIGVHMQSICIWGFVLSGLMSAMTAVLRAYGVQLANVAVNLVSVYFARLAFYFLTYPLLGADALWWSFLFGTAVSVVLIRIVFVRGGWTRLGDEARQPASITAG</sequence>
<feature type="transmembrane region" description="Helical" evidence="7">
    <location>
        <begin position="107"/>
        <end position="128"/>
    </location>
</feature>
<gene>
    <name evidence="8" type="ORF">ACFOD9_02790</name>
</gene>
<evidence type="ECO:0000256" key="3">
    <source>
        <dbReference type="ARBA" id="ARBA00022475"/>
    </source>
</evidence>
<evidence type="ECO:0000256" key="5">
    <source>
        <dbReference type="ARBA" id="ARBA00022989"/>
    </source>
</evidence>
<feature type="transmembrane region" description="Helical" evidence="7">
    <location>
        <begin position="180"/>
        <end position="201"/>
    </location>
</feature>
<feature type="transmembrane region" description="Helical" evidence="7">
    <location>
        <begin position="62"/>
        <end position="86"/>
    </location>
</feature>
<reference evidence="9" key="1">
    <citation type="journal article" date="2019" name="Int. J. Syst. Evol. Microbiol.">
        <title>The Global Catalogue of Microorganisms (GCM) 10K type strain sequencing project: providing services to taxonomists for standard genome sequencing and annotation.</title>
        <authorList>
            <consortium name="The Broad Institute Genomics Platform"/>
            <consortium name="The Broad Institute Genome Sequencing Center for Infectious Disease"/>
            <person name="Wu L."/>
            <person name="Ma J."/>
        </authorList>
    </citation>
    <scope>NUCLEOTIDE SEQUENCE [LARGE SCALE GENOMIC DNA]</scope>
    <source>
        <strain evidence="9">KCTC 42984</strain>
    </source>
</reference>
<keyword evidence="2" id="KW-0813">Transport</keyword>